<accession>A0A8D8HP42</accession>
<proteinExistence type="predicted"/>
<name>A0A8D8HP42_CULPI</name>
<protein>
    <submittedName>
        <fullName evidence="1">(northern house mosquito) hypothetical protein</fullName>
    </submittedName>
</protein>
<dbReference type="AlphaFoldDB" id="A0A8D8HP42"/>
<sequence>MNIHLVQNLVVKPVAASFGSLSLLFNLKIGVHNLDRQLRRQIKRRRPILGPFMVGSRRVRQNILPNRVKQRPLSLPTPVNLLLRQVSPINQSAALILIPQRPQEERTANRGQLPTSIRQIKLVRKRPLQIGRFLPQRIALHPSPLHLPLDRMCLHVRPLLAVLHGPIRRINHLPLLVGNLRRTAKVTVSALFLDDTAFLDALLAGLFTFYNLPGRPVTAGFVLATAPFDRGNSWVGRIGVREDRWNSGGTAGLRFAMIFVWNLSC</sequence>
<dbReference type="EMBL" id="HBUE01218553">
    <property type="protein sequence ID" value="CAG6538414.1"/>
    <property type="molecule type" value="Transcribed_RNA"/>
</dbReference>
<evidence type="ECO:0000313" key="1">
    <source>
        <dbReference type="EMBL" id="CAG6538414.1"/>
    </source>
</evidence>
<organism evidence="1">
    <name type="scientific">Culex pipiens</name>
    <name type="common">House mosquito</name>
    <dbReference type="NCBI Taxonomy" id="7175"/>
    <lineage>
        <taxon>Eukaryota</taxon>
        <taxon>Metazoa</taxon>
        <taxon>Ecdysozoa</taxon>
        <taxon>Arthropoda</taxon>
        <taxon>Hexapoda</taxon>
        <taxon>Insecta</taxon>
        <taxon>Pterygota</taxon>
        <taxon>Neoptera</taxon>
        <taxon>Endopterygota</taxon>
        <taxon>Diptera</taxon>
        <taxon>Nematocera</taxon>
        <taxon>Culicoidea</taxon>
        <taxon>Culicidae</taxon>
        <taxon>Culicinae</taxon>
        <taxon>Culicini</taxon>
        <taxon>Culex</taxon>
        <taxon>Culex</taxon>
    </lineage>
</organism>
<reference evidence="1" key="1">
    <citation type="submission" date="2021-05" db="EMBL/GenBank/DDBJ databases">
        <authorList>
            <person name="Alioto T."/>
            <person name="Alioto T."/>
            <person name="Gomez Garrido J."/>
        </authorList>
    </citation>
    <scope>NUCLEOTIDE SEQUENCE</scope>
</reference>
<dbReference type="EMBL" id="HBUE01325118">
    <property type="protein sequence ID" value="CAG6590429.1"/>
    <property type="molecule type" value="Transcribed_RNA"/>
</dbReference>